<proteinExistence type="predicted"/>
<gene>
    <name evidence="1" type="ORF">HMPREF1549_03317</name>
</gene>
<dbReference type="HOGENOM" id="CLU_2579231_0_0_11"/>
<dbReference type="Proteomes" id="UP000016498">
    <property type="component" value="Unassembled WGS sequence"/>
</dbReference>
<feature type="non-terminal residue" evidence="1">
    <location>
        <position position="81"/>
    </location>
</feature>
<evidence type="ECO:0000313" key="2">
    <source>
        <dbReference type="Proteomes" id="UP000016498"/>
    </source>
</evidence>
<organism evidence="1 2">
    <name type="scientific">Actinomyces johnsonii F0510</name>
    <dbReference type="NCBI Taxonomy" id="1227262"/>
    <lineage>
        <taxon>Bacteria</taxon>
        <taxon>Bacillati</taxon>
        <taxon>Actinomycetota</taxon>
        <taxon>Actinomycetes</taxon>
        <taxon>Actinomycetales</taxon>
        <taxon>Actinomycetaceae</taxon>
        <taxon>Actinomyces</taxon>
    </lineage>
</organism>
<feature type="non-terminal residue" evidence="1">
    <location>
        <position position="1"/>
    </location>
</feature>
<protein>
    <recommendedName>
        <fullName evidence="3">Tetratricopeptide repeat protein</fullName>
    </recommendedName>
</protein>
<accession>U1R6D5</accession>
<reference evidence="1 2" key="1">
    <citation type="submission" date="2013-06" db="EMBL/GenBank/DDBJ databases">
        <authorList>
            <person name="Weinstock G."/>
            <person name="Sodergren E."/>
            <person name="Lobos E.A."/>
            <person name="Fulton L."/>
            <person name="Fulton R."/>
            <person name="Courtney L."/>
            <person name="Fronick C."/>
            <person name="O'Laughlin M."/>
            <person name="Godfrey J."/>
            <person name="Wilson R.M."/>
            <person name="Miner T."/>
            <person name="Farmer C."/>
            <person name="Delehaunty K."/>
            <person name="Cordes M."/>
            <person name="Minx P."/>
            <person name="Tomlinson C."/>
            <person name="Chen J."/>
            <person name="Wollam A."/>
            <person name="Pepin K.H."/>
            <person name="Bhonagiri V."/>
            <person name="Zhang X."/>
            <person name="Warren W."/>
            <person name="Mitreva M."/>
            <person name="Mardis E.R."/>
            <person name="Wilson R.K."/>
        </authorList>
    </citation>
    <scope>NUCLEOTIDE SEQUENCE [LARGE SCALE GENOMIC DNA]</scope>
    <source>
        <strain evidence="1 2">F0510</strain>
    </source>
</reference>
<dbReference type="Gene3D" id="1.25.40.10">
    <property type="entry name" value="Tetratricopeptide repeat domain"/>
    <property type="match status" value="1"/>
</dbReference>
<evidence type="ECO:0008006" key="3">
    <source>
        <dbReference type="Google" id="ProtNLM"/>
    </source>
</evidence>
<sequence length="81" mass="8698">RALYATLPDTRRIQAHCLLNTGTALDSMGEYAAAIERLDAARALYATLPDTQQAQARCLRSAGLALDSMGEYAAAIERLDA</sequence>
<dbReference type="SUPFAM" id="SSF48452">
    <property type="entry name" value="TPR-like"/>
    <property type="match status" value="1"/>
</dbReference>
<name>U1R6D5_9ACTO</name>
<dbReference type="AlphaFoldDB" id="U1R6D5"/>
<evidence type="ECO:0000313" key="1">
    <source>
        <dbReference type="EMBL" id="ERH15263.1"/>
    </source>
</evidence>
<dbReference type="EMBL" id="AWSD01000409">
    <property type="protein sequence ID" value="ERH15263.1"/>
    <property type="molecule type" value="Genomic_DNA"/>
</dbReference>
<dbReference type="InterPro" id="IPR011990">
    <property type="entry name" value="TPR-like_helical_dom_sf"/>
</dbReference>
<comment type="caution">
    <text evidence="1">The sequence shown here is derived from an EMBL/GenBank/DDBJ whole genome shotgun (WGS) entry which is preliminary data.</text>
</comment>